<dbReference type="HOGENOM" id="CLU_1692901_0_0_10"/>
<organism evidence="1 2">
    <name type="scientific">Bernardetia litoralis (strain ATCC 23117 / DSM 6794 / NBRC 15988 / NCIMB 1366 / Fx l1 / Sio-4)</name>
    <name type="common">Flexibacter litoralis</name>
    <dbReference type="NCBI Taxonomy" id="880071"/>
    <lineage>
        <taxon>Bacteria</taxon>
        <taxon>Pseudomonadati</taxon>
        <taxon>Bacteroidota</taxon>
        <taxon>Cytophagia</taxon>
        <taxon>Cytophagales</taxon>
        <taxon>Bernardetiaceae</taxon>
        <taxon>Bernardetia</taxon>
    </lineage>
</organism>
<dbReference type="EMBL" id="CP003345">
    <property type="protein sequence ID" value="AFM02572.1"/>
    <property type="molecule type" value="Genomic_DNA"/>
</dbReference>
<evidence type="ECO:0000313" key="1">
    <source>
        <dbReference type="EMBL" id="AFM02572.1"/>
    </source>
</evidence>
<evidence type="ECO:0000313" key="2">
    <source>
        <dbReference type="Proteomes" id="UP000006054"/>
    </source>
</evidence>
<dbReference type="AlphaFoldDB" id="I4AF37"/>
<dbReference type="RefSeq" id="WP_014796041.1">
    <property type="nucleotide sequence ID" value="NC_018018.1"/>
</dbReference>
<keyword evidence="2" id="KW-1185">Reference proteome</keyword>
<gene>
    <name evidence="1" type="ordered locus">Fleli_0062</name>
</gene>
<name>I4AF37_BERLS</name>
<dbReference type="KEGG" id="fli:Fleli_0062"/>
<reference evidence="2" key="1">
    <citation type="submission" date="2012-06" db="EMBL/GenBank/DDBJ databases">
        <title>The complete genome of Flexibacter litoralis DSM 6794.</title>
        <authorList>
            <person name="Lucas S."/>
            <person name="Copeland A."/>
            <person name="Lapidus A."/>
            <person name="Glavina del Rio T."/>
            <person name="Dalin E."/>
            <person name="Tice H."/>
            <person name="Bruce D."/>
            <person name="Goodwin L."/>
            <person name="Pitluck S."/>
            <person name="Peters L."/>
            <person name="Ovchinnikova G."/>
            <person name="Lu M."/>
            <person name="Kyrpides N."/>
            <person name="Mavromatis K."/>
            <person name="Ivanova N."/>
            <person name="Brettin T."/>
            <person name="Detter J.C."/>
            <person name="Han C."/>
            <person name="Larimer F."/>
            <person name="Land M."/>
            <person name="Hauser L."/>
            <person name="Markowitz V."/>
            <person name="Cheng J.-F."/>
            <person name="Hugenholtz P."/>
            <person name="Woyke T."/>
            <person name="Wu D."/>
            <person name="Spring S."/>
            <person name="Lang E."/>
            <person name="Kopitz M."/>
            <person name="Brambilla E."/>
            <person name="Klenk H.-P."/>
            <person name="Eisen J.A."/>
        </authorList>
    </citation>
    <scope>NUCLEOTIDE SEQUENCE [LARGE SCALE GENOMIC DNA]</scope>
    <source>
        <strain evidence="2">ATCC 23117 / DSM 6794 / NBRC 15988 / NCIMB 1366 / Sio-4</strain>
    </source>
</reference>
<proteinExistence type="predicted"/>
<accession>I4AF37</accession>
<protein>
    <submittedName>
        <fullName evidence="1">Uncharacterized protein</fullName>
    </submittedName>
</protein>
<sequence>MATILSLAFIKHLSNEPAIRIGINAFKERKQEIKYIEKYLREKYVYNKDYYEKPRIIFVKNENLVNQNVMRVKDPILINFYKTIPEITEVRLERGDCGDSTKFNRIIFNLQYESKNSVNIINDDCMKSDFKNFKNKYVEIVKVDTNWQISVENRW</sequence>
<dbReference type="Proteomes" id="UP000006054">
    <property type="component" value="Chromosome"/>
</dbReference>